<reference evidence="1 2" key="1">
    <citation type="journal article" date="2013" name="Genome Announc.">
        <title>Complete Genome Sequence of Glaciecola psychrophila Strain 170T.</title>
        <authorList>
            <person name="Yin J."/>
            <person name="Chen J."/>
            <person name="Liu G."/>
            <person name="Yu Y."/>
            <person name="Song L."/>
            <person name="Wang X."/>
            <person name="Qu X."/>
        </authorList>
    </citation>
    <scope>NUCLEOTIDE SEQUENCE [LARGE SCALE GENOMIC DNA]</scope>
    <source>
        <strain evidence="1 2">170</strain>
    </source>
</reference>
<dbReference type="Proteomes" id="UP000011864">
    <property type="component" value="Chromosome"/>
</dbReference>
<evidence type="ECO:0000313" key="2">
    <source>
        <dbReference type="Proteomes" id="UP000011864"/>
    </source>
</evidence>
<dbReference type="HOGENOM" id="CLU_2918531_0_0_6"/>
<dbReference type="EMBL" id="CP003837">
    <property type="protein sequence ID" value="AGH47465.1"/>
    <property type="molecule type" value="Genomic_DNA"/>
</dbReference>
<accession>K7AJ21</accession>
<sequence>MYEQNKATATSNLKQEAPLGRDSGLTQAAYCWDHDLCPHNFSYNKRKYSTGPVPVNLGQSY</sequence>
<organism evidence="1 2">
    <name type="scientific">Paraglaciecola psychrophila 170</name>
    <dbReference type="NCBI Taxonomy" id="1129794"/>
    <lineage>
        <taxon>Bacteria</taxon>
        <taxon>Pseudomonadati</taxon>
        <taxon>Pseudomonadota</taxon>
        <taxon>Gammaproteobacteria</taxon>
        <taxon>Alteromonadales</taxon>
        <taxon>Alteromonadaceae</taxon>
        <taxon>Paraglaciecola</taxon>
    </lineage>
</organism>
<evidence type="ECO:0000313" key="1">
    <source>
        <dbReference type="EMBL" id="AGH47465.1"/>
    </source>
</evidence>
<dbReference type="PATRIC" id="fig|1129794.4.peg.5351"/>
<name>K7AJ21_9ALTE</name>
<dbReference type="OrthoDB" id="6368379at2"/>
<gene>
    <name evidence="1" type="ORF">C427_5368</name>
</gene>
<dbReference type="NCBIfam" id="NF047593">
    <property type="entry name" value="IS66_ISAeme5_TnpA"/>
    <property type="match status" value="1"/>
</dbReference>
<dbReference type="KEGG" id="gps:C427_5368"/>
<dbReference type="RefSeq" id="WP_007643739.1">
    <property type="nucleotide sequence ID" value="NC_020514.1"/>
</dbReference>
<dbReference type="AlphaFoldDB" id="K7AJ21"/>
<protein>
    <submittedName>
        <fullName evidence="1">Uncharacterized protein</fullName>
    </submittedName>
</protein>
<keyword evidence="2" id="KW-1185">Reference proteome</keyword>
<proteinExistence type="predicted"/>